<evidence type="ECO:0000256" key="12">
    <source>
        <dbReference type="ARBA" id="ARBA00037847"/>
    </source>
</evidence>
<keyword evidence="7 13" id="KW-0406">Ion transport</keyword>
<keyword evidence="8 13" id="KW-0472">Membrane</keyword>
<protein>
    <recommendedName>
        <fullName evidence="13">ATP synthase subunit b</fullName>
    </recommendedName>
    <alternativeName>
        <fullName evidence="13">ATP synthase F(0) sector subunit b</fullName>
    </alternativeName>
    <alternativeName>
        <fullName evidence="13">ATPase subunit I</fullName>
    </alternativeName>
    <alternativeName>
        <fullName evidence="13">F-type ATPase subunit b</fullName>
        <shortName evidence="13">F-ATPase subunit b</shortName>
    </alternativeName>
</protein>
<evidence type="ECO:0000256" key="9">
    <source>
        <dbReference type="ARBA" id="ARBA00023310"/>
    </source>
</evidence>
<dbReference type="InterPro" id="IPR050059">
    <property type="entry name" value="ATP_synthase_B_chain"/>
</dbReference>
<evidence type="ECO:0000256" key="14">
    <source>
        <dbReference type="RuleBase" id="RU003848"/>
    </source>
</evidence>
<proteinExistence type="inferred from homology"/>
<evidence type="ECO:0000313" key="16">
    <source>
        <dbReference type="EMBL" id="MBC8361893.1"/>
    </source>
</evidence>
<dbReference type="CDD" id="cd06503">
    <property type="entry name" value="ATP-synt_Fo_b"/>
    <property type="match status" value="1"/>
</dbReference>
<dbReference type="EMBL" id="JACNJH010000157">
    <property type="protein sequence ID" value="MBC8361893.1"/>
    <property type="molecule type" value="Genomic_DNA"/>
</dbReference>
<evidence type="ECO:0000256" key="8">
    <source>
        <dbReference type="ARBA" id="ARBA00023136"/>
    </source>
</evidence>
<evidence type="ECO:0000256" key="5">
    <source>
        <dbReference type="ARBA" id="ARBA00022781"/>
    </source>
</evidence>
<evidence type="ECO:0000256" key="15">
    <source>
        <dbReference type="SAM" id="Coils"/>
    </source>
</evidence>
<dbReference type="InterPro" id="IPR002146">
    <property type="entry name" value="ATP_synth_b/b'su_bac/chlpt"/>
</dbReference>
<comment type="function">
    <text evidence="11">Component of the F(0) channel, it forms part of the peripheral stalk, linking F(1) to F(0). The b'-subunit is a diverged and duplicated form of b found in plants and photosynthetic bacteria.</text>
</comment>
<evidence type="ECO:0000256" key="4">
    <source>
        <dbReference type="ARBA" id="ARBA00022692"/>
    </source>
</evidence>
<evidence type="ECO:0000256" key="11">
    <source>
        <dbReference type="ARBA" id="ARBA00025614"/>
    </source>
</evidence>
<dbReference type="Pfam" id="PF00430">
    <property type="entry name" value="ATP-synt_B"/>
    <property type="match status" value="1"/>
</dbReference>
<keyword evidence="4 13" id="KW-0812">Transmembrane</keyword>
<evidence type="ECO:0000256" key="6">
    <source>
        <dbReference type="ARBA" id="ARBA00022989"/>
    </source>
</evidence>
<dbReference type="GO" id="GO:0046961">
    <property type="term" value="F:proton-transporting ATPase activity, rotational mechanism"/>
    <property type="evidence" value="ECO:0007669"/>
    <property type="project" value="TreeGrafter"/>
</dbReference>
<comment type="function">
    <text evidence="10 13">F(1)F(0) ATP synthase produces ATP from ADP in the presence of a proton or sodium gradient. F-type ATPases consist of two structural domains, F(1) containing the extramembraneous catalytic core and F(0) containing the membrane proton channel, linked together by a central stalk and a peripheral stalk. During catalysis, ATP synthesis in the catalytic domain of F(1) is coupled via a rotary mechanism of the central stalk subunits to proton translocation.</text>
</comment>
<keyword evidence="3 13" id="KW-0138">CF(0)</keyword>
<dbReference type="GO" id="GO:0046933">
    <property type="term" value="F:proton-transporting ATP synthase activity, rotational mechanism"/>
    <property type="evidence" value="ECO:0007669"/>
    <property type="project" value="UniProtKB-UniRule"/>
</dbReference>
<dbReference type="GO" id="GO:0012505">
    <property type="term" value="C:endomembrane system"/>
    <property type="evidence" value="ECO:0007669"/>
    <property type="project" value="UniProtKB-SubCell"/>
</dbReference>
<evidence type="ECO:0000256" key="10">
    <source>
        <dbReference type="ARBA" id="ARBA00025198"/>
    </source>
</evidence>
<accession>A0A8J6NXT5</accession>
<keyword evidence="6 13" id="KW-1133">Transmembrane helix</keyword>
<comment type="caution">
    <text evidence="16">The sequence shown here is derived from an EMBL/GenBank/DDBJ whole genome shotgun (WGS) entry which is preliminary data.</text>
</comment>
<feature type="coiled-coil region" evidence="15">
    <location>
        <begin position="49"/>
        <end position="113"/>
    </location>
</feature>
<evidence type="ECO:0000256" key="7">
    <source>
        <dbReference type="ARBA" id="ARBA00023065"/>
    </source>
</evidence>
<name>A0A8J6NXT5_9BACT</name>
<evidence type="ECO:0000256" key="2">
    <source>
        <dbReference type="ARBA" id="ARBA00022448"/>
    </source>
</evidence>
<dbReference type="GO" id="GO:0005886">
    <property type="term" value="C:plasma membrane"/>
    <property type="evidence" value="ECO:0007669"/>
    <property type="project" value="UniProtKB-SubCell"/>
</dbReference>
<keyword evidence="9 13" id="KW-0066">ATP synthesis</keyword>
<keyword evidence="15" id="KW-0175">Coiled coil</keyword>
<comment type="subunit">
    <text evidence="13">F-type ATPases have 2 components, F(1) - the catalytic core - and F(0) - the membrane proton channel. F(1) has five subunits: alpha(3), beta(3), gamma(1), delta(1), epsilon(1). F(0) has three main subunits: a(1), b(2) and c(10-14). The alpha and beta chains form an alternating ring which encloses part of the gamma chain. F(1) is attached to F(0) by a central stalk formed by the gamma and epsilon chains, while a peripheral stalk is formed by the delta and b chains.</text>
</comment>
<keyword evidence="5 13" id="KW-0375">Hydrogen ion transport</keyword>
<reference evidence="16 17" key="1">
    <citation type="submission" date="2020-08" db="EMBL/GenBank/DDBJ databases">
        <title>Bridging the membrane lipid divide: bacteria of the FCB group superphylum have the potential to synthesize archaeal ether lipids.</title>
        <authorList>
            <person name="Villanueva L."/>
            <person name="Von Meijenfeldt F.A.B."/>
            <person name="Westbye A.B."/>
            <person name="Yadav S."/>
            <person name="Hopmans E.C."/>
            <person name="Dutilh B.E."/>
            <person name="Sinninghe Damste J.S."/>
        </authorList>
    </citation>
    <scope>NUCLEOTIDE SEQUENCE [LARGE SCALE GENOMIC DNA]</scope>
    <source>
        <strain evidence="16">NIOZ-UU30</strain>
    </source>
</reference>
<dbReference type="GO" id="GO:0045259">
    <property type="term" value="C:proton-transporting ATP synthase complex"/>
    <property type="evidence" value="ECO:0007669"/>
    <property type="project" value="UniProtKB-KW"/>
</dbReference>
<evidence type="ECO:0000256" key="13">
    <source>
        <dbReference type="HAMAP-Rule" id="MF_01398"/>
    </source>
</evidence>
<dbReference type="PANTHER" id="PTHR33445">
    <property type="entry name" value="ATP SYNTHASE SUBUNIT B', CHLOROPLASTIC"/>
    <property type="match status" value="1"/>
</dbReference>
<feature type="transmembrane region" description="Helical" evidence="13">
    <location>
        <begin position="6"/>
        <end position="30"/>
    </location>
</feature>
<dbReference type="Proteomes" id="UP000603434">
    <property type="component" value="Unassembled WGS sequence"/>
</dbReference>
<comment type="subcellular location">
    <subcellularLocation>
        <location evidence="13">Cell membrane</location>
        <topology evidence="13">Single-pass membrane protein</topology>
    </subcellularLocation>
    <subcellularLocation>
        <location evidence="12">Endomembrane system</location>
        <topology evidence="12">Single-pass membrane protein</topology>
    </subcellularLocation>
</comment>
<evidence type="ECO:0000313" key="17">
    <source>
        <dbReference type="Proteomes" id="UP000603434"/>
    </source>
</evidence>
<organism evidence="16 17">
    <name type="scientific">Candidatus Desulfatibia profunda</name>
    <dbReference type="NCBI Taxonomy" id="2841695"/>
    <lineage>
        <taxon>Bacteria</taxon>
        <taxon>Pseudomonadati</taxon>
        <taxon>Thermodesulfobacteriota</taxon>
        <taxon>Desulfobacteria</taxon>
        <taxon>Desulfobacterales</taxon>
        <taxon>Desulfobacterales incertae sedis</taxon>
        <taxon>Candidatus Desulfatibia</taxon>
    </lineage>
</organism>
<dbReference type="AlphaFoldDB" id="A0A8J6NXT5"/>
<dbReference type="HAMAP" id="MF_01398">
    <property type="entry name" value="ATP_synth_b_bprime"/>
    <property type="match status" value="1"/>
</dbReference>
<comment type="similarity">
    <text evidence="1 13 14">Belongs to the ATPase B chain family.</text>
</comment>
<gene>
    <name evidence="13" type="primary">atpF</name>
    <name evidence="16" type="ORF">H8E23_10890</name>
</gene>
<evidence type="ECO:0000256" key="3">
    <source>
        <dbReference type="ARBA" id="ARBA00022547"/>
    </source>
</evidence>
<keyword evidence="2 13" id="KW-0813">Transport</keyword>
<evidence type="ECO:0000256" key="1">
    <source>
        <dbReference type="ARBA" id="ARBA00005513"/>
    </source>
</evidence>
<dbReference type="PANTHER" id="PTHR33445:SF2">
    <property type="entry name" value="ATP SYNTHASE SUBUNIT B', CHLOROPLASTIC"/>
    <property type="match status" value="1"/>
</dbReference>
<sequence length="151" mass="17100">MEIVSNIALITINATLVHQLVAFLIFLFIINRLMFRPLRGVMAERDSFIEKIKLDTADAAKEFERLNEELKAREAAVRTEAHGVRSELEERGSREAHAILESAREEIDALKKRTEGEVGAKIAEARKHLQKESEALAVAIMEKLLDRRLAP</sequence>
<keyword evidence="13" id="KW-1003">Cell membrane</keyword>